<reference evidence="3" key="1">
    <citation type="journal article" date="2023" name="PhytoFront">
        <title>Draft Genome Resources of Seven Strains of Tilletia horrida, Causal Agent of Kernel Smut of Rice.</title>
        <authorList>
            <person name="Khanal S."/>
            <person name="Antony Babu S."/>
            <person name="Zhou X.G."/>
        </authorList>
    </citation>
    <scope>NUCLEOTIDE SEQUENCE</scope>
    <source>
        <strain evidence="3">TX3</strain>
    </source>
</reference>
<protein>
    <recommendedName>
        <fullName evidence="5">Transmembrane protein</fullName>
    </recommendedName>
</protein>
<evidence type="ECO:0000313" key="3">
    <source>
        <dbReference type="EMBL" id="KAK0529236.1"/>
    </source>
</evidence>
<comment type="caution">
    <text evidence="3">The sequence shown here is derived from an EMBL/GenBank/DDBJ whole genome shotgun (WGS) entry which is preliminary data.</text>
</comment>
<feature type="transmembrane region" description="Helical" evidence="2">
    <location>
        <begin position="400"/>
        <end position="423"/>
    </location>
</feature>
<feature type="region of interest" description="Disordered" evidence="1">
    <location>
        <begin position="631"/>
        <end position="684"/>
    </location>
</feature>
<feature type="compositionally biased region" description="Basic and acidic residues" evidence="1">
    <location>
        <begin position="550"/>
        <end position="563"/>
    </location>
</feature>
<feature type="transmembrane region" description="Helical" evidence="2">
    <location>
        <begin position="251"/>
        <end position="280"/>
    </location>
</feature>
<dbReference type="Proteomes" id="UP001176521">
    <property type="component" value="Unassembled WGS sequence"/>
</dbReference>
<feature type="region of interest" description="Disordered" evidence="1">
    <location>
        <begin position="315"/>
        <end position="343"/>
    </location>
</feature>
<dbReference type="AlphaFoldDB" id="A0AAN6GEM8"/>
<feature type="transmembrane region" description="Helical" evidence="2">
    <location>
        <begin position="100"/>
        <end position="121"/>
    </location>
</feature>
<feature type="compositionally biased region" description="Polar residues" evidence="1">
    <location>
        <begin position="315"/>
        <end position="329"/>
    </location>
</feature>
<feature type="region of interest" description="Disordered" evidence="1">
    <location>
        <begin position="542"/>
        <end position="563"/>
    </location>
</feature>
<sequence length="740" mass="81311">MDLYQQFDLPSPPSSTFLTRDHGPHRARFPDSIRTAAELREFVHQVVVWHHPAWAQYIYLAAMCFCTVYVLSYSAIIVVQTKRRSWRLFRLERGSGGPILTPHVQNSISFFVLIFMSLFISCEATEYISWRRNKAMPHIPFWSILMFYPIVMALFMQLWGVAAAGVPRKLIGRSPISPLPALFVNIMGVAFPLIMFAMLLPPAILAELRYGKATTSLWPRFQERHATATQLSREMLLDAQEIWKEMLEMCFFLSVGFISWVIIGFTGVLSYIVIFMMTIIPLRAFLNAEREHVVIKANNTSNVFPAGSNAHGLSNVSHGHSPFPTSSAEFPSGPATLETPDDSKQSHGLRVIECEGDHHLRLPACSQTSSTKELRASLAPTSAIERSAHNVLIHISIQGLAFGTGGIGLTALAAYLAITIYPAMEQQSAAVQLRIGLLGASIISSAAGLAVLCVSVHATMESTYAALVRVNDQVREKNSAMGVVGRRRLPSLWRSGRSRFRAGSSSASHRIDDLAGGPERTNSGPAAIAAAAAADDDGYTGIRMTRWTPRHGDASDRARERSDSDITAVQDGGAALPFPPVQRRGHQYHPSMHATVLDEGLTHASASSPGATTLVIDRGIDRADSLILSSNASSPQSRYSPGLHEQVAERHQGHQEREQRGEHGRYPAAESRMDHGNAPPSPTRPVTAAMSTNGMSFSYFDNEFLDTHSSSRDTRPVSALPARHGRGPAYIHVRRHQLYD</sequence>
<feature type="transmembrane region" description="Helical" evidence="2">
    <location>
        <begin position="435"/>
        <end position="454"/>
    </location>
</feature>
<feature type="compositionally biased region" description="Basic and acidic residues" evidence="1">
    <location>
        <begin position="646"/>
        <end position="675"/>
    </location>
</feature>
<evidence type="ECO:0000256" key="1">
    <source>
        <dbReference type="SAM" id="MobiDB-lite"/>
    </source>
</evidence>
<keyword evidence="2" id="KW-0812">Transmembrane</keyword>
<gene>
    <name evidence="3" type="ORF">OC842_004302</name>
</gene>
<feature type="transmembrane region" description="Helical" evidence="2">
    <location>
        <begin position="57"/>
        <end position="79"/>
    </location>
</feature>
<accession>A0AAN6GEM8</accession>
<evidence type="ECO:0000313" key="4">
    <source>
        <dbReference type="Proteomes" id="UP001176521"/>
    </source>
</evidence>
<feature type="transmembrane region" description="Helical" evidence="2">
    <location>
        <begin position="141"/>
        <end position="167"/>
    </location>
</feature>
<organism evidence="3 4">
    <name type="scientific">Tilletia horrida</name>
    <dbReference type="NCBI Taxonomy" id="155126"/>
    <lineage>
        <taxon>Eukaryota</taxon>
        <taxon>Fungi</taxon>
        <taxon>Dikarya</taxon>
        <taxon>Basidiomycota</taxon>
        <taxon>Ustilaginomycotina</taxon>
        <taxon>Exobasidiomycetes</taxon>
        <taxon>Tilletiales</taxon>
        <taxon>Tilletiaceae</taxon>
        <taxon>Tilletia</taxon>
    </lineage>
</organism>
<feature type="transmembrane region" description="Helical" evidence="2">
    <location>
        <begin position="179"/>
        <end position="200"/>
    </location>
</feature>
<keyword evidence="2" id="KW-1133">Transmembrane helix</keyword>
<evidence type="ECO:0008006" key="5">
    <source>
        <dbReference type="Google" id="ProtNLM"/>
    </source>
</evidence>
<name>A0AAN6GEM8_9BASI</name>
<evidence type="ECO:0000256" key="2">
    <source>
        <dbReference type="SAM" id="Phobius"/>
    </source>
</evidence>
<proteinExistence type="predicted"/>
<keyword evidence="4" id="KW-1185">Reference proteome</keyword>
<dbReference type="EMBL" id="JAPDMQ010000249">
    <property type="protein sequence ID" value="KAK0529236.1"/>
    <property type="molecule type" value="Genomic_DNA"/>
</dbReference>
<keyword evidence="2" id="KW-0472">Membrane</keyword>